<organism evidence="8 9">
    <name type="scientific">Archaeoglobus sulfaticallidus PM70-1</name>
    <dbReference type="NCBI Taxonomy" id="387631"/>
    <lineage>
        <taxon>Archaea</taxon>
        <taxon>Methanobacteriati</taxon>
        <taxon>Methanobacteriota</taxon>
        <taxon>Archaeoglobi</taxon>
        <taxon>Archaeoglobales</taxon>
        <taxon>Archaeoglobaceae</taxon>
        <taxon>Archaeoglobus</taxon>
    </lineage>
</organism>
<comment type="subcellular location">
    <subcellularLocation>
        <location evidence="4">Cytoplasm</location>
    </subcellularLocation>
</comment>
<evidence type="ECO:0000313" key="9">
    <source>
        <dbReference type="Proteomes" id="UP000013307"/>
    </source>
</evidence>
<dbReference type="HAMAP" id="MF_01925">
    <property type="entry name" value="P5C_reductase"/>
    <property type="match status" value="1"/>
</dbReference>
<dbReference type="HOGENOM" id="CLU_042344_4_1_2"/>
<proteinExistence type="inferred from homology"/>
<evidence type="ECO:0000256" key="4">
    <source>
        <dbReference type="HAMAP-Rule" id="MF_01925"/>
    </source>
</evidence>
<dbReference type="InterPro" id="IPR000304">
    <property type="entry name" value="Pyrroline-COOH_reductase"/>
</dbReference>
<dbReference type="Pfam" id="PF03807">
    <property type="entry name" value="F420_oxidored"/>
    <property type="match status" value="1"/>
</dbReference>
<dbReference type="GO" id="GO:0004735">
    <property type="term" value="F:pyrroline-5-carboxylate reductase activity"/>
    <property type="evidence" value="ECO:0007669"/>
    <property type="project" value="UniProtKB-UniRule"/>
</dbReference>
<keyword evidence="3 4" id="KW-0560">Oxidoreductase</keyword>
<keyword evidence="9" id="KW-1185">Reference proteome</keyword>
<keyword evidence="2 4" id="KW-0521">NADP</keyword>
<evidence type="ECO:0000256" key="3">
    <source>
        <dbReference type="ARBA" id="ARBA00023002"/>
    </source>
</evidence>
<dbReference type="RefSeq" id="WP_015590859.1">
    <property type="nucleotide sequence ID" value="NC_021169.1"/>
</dbReference>
<feature type="binding site" evidence="5">
    <location>
        <position position="57"/>
    </location>
    <ligand>
        <name>NADPH</name>
        <dbReference type="ChEBI" id="CHEBI:57783"/>
    </ligand>
</feature>
<dbReference type="PANTHER" id="PTHR11645:SF0">
    <property type="entry name" value="PYRROLINE-5-CARBOXYLATE REDUCTASE 3"/>
    <property type="match status" value="1"/>
</dbReference>
<comment type="similarity">
    <text evidence="1 4">Belongs to the pyrroline-5-carboxylate reductase family.</text>
</comment>
<dbReference type="Pfam" id="PF14748">
    <property type="entry name" value="P5CR_dimer"/>
    <property type="match status" value="1"/>
</dbReference>
<dbReference type="InterPro" id="IPR036291">
    <property type="entry name" value="NAD(P)-bd_dom_sf"/>
</dbReference>
<keyword evidence="4" id="KW-0641">Proline biosynthesis</keyword>
<dbReference type="STRING" id="387631.Asulf_01265"/>
<dbReference type="Gene3D" id="1.10.3730.10">
    <property type="entry name" value="ProC C-terminal domain-like"/>
    <property type="match status" value="1"/>
</dbReference>
<reference evidence="8 9" key="1">
    <citation type="journal article" date="2013" name="Genome Announc.">
        <title>Complete Genome Sequence of the Thermophilic and Facultatively Chemolithoautotrophic Sulfate Reducer Archaeoglobus sulfaticallidus Strain PM70-1T.</title>
        <authorList>
            <person name="Stokke R."/>
            <person name="Hocking W.P."/>
            <person name="Steinsbu B.O."/>
            <person name="Steen I.H."/>
        </authorList>
    </citation>
    <scope>NUCLEOTIDE SEQUENCE [LARGE SCALE GENOMIC DNA]</scope>
    <source>
        <strain evidence="8">PM70-1</strain>
    </source>
</reference>
<name>N0BL42_9EURY</name>
<dbReference type="AlphaFoldDB" id="N0BL42"/>
<dbReference type="eggNOG" id="arCOG00455">
    <property type="taxonomic scope" value="Archaea"/>
</dbReference>
<gene>
    <name evidence="4" type="primary">proC</name>
    <name evidence="8" type="ORF">Asulf_01265</name>
</gene>
<comment type="catalytic activity">
    <reaction evidence="4">
        <text>L-proline + NAD(+) = (S)-1-pyrroline-5-carboxylate + NADH + 2 H(+)</text>
        <dbReference type="Rhea" id="RHEA:14105"/>
        <dbReference type="ChEBI" id="CHEBI:15378"/>
        <dbReference type="ChEBI" id="CHEBI:17388"/>
        <dbReference type="ChEBI" id="CHEBI:57540"/>
        <dbReference type="ChEBI" id="CHEBI:57945"/>
        <dbReference type="ChEBI" id="CHEBI:60039"/>
        <dbReference type="EC" id="1.5.1.2"/>
    </reaction>
</comment>
<evidence type="ECO:0000259" key="7">
    <source>
        <dbReference type="Pfam" id="PF14748"/>
    </source>
</evidence>
<keyword evidence="4" id="KW-0963">Cytoplasm</keyword>
<dbReference type="OrthoDB" id="25257at2157"/>
<evidence type="ECO:0000256" key="1">
    <source>
        <dbReference type="ARBA" id="ARBA00005525"/>
    </source>
</evidence>
<dbReference type="GO" id="GO:0055129">
    <property type="term" value="P:L-proline biosynthetic process"/>
    <property type="evidence" value="ECO:0007669"/>
    <property type="project" value="UniProtKB-UniRule"/>
</dbReference>
<dbReference type="SUPFAM" id="SSF51735">
    <property type="entry name" value="NAD(P)-binding Rossmann-fold domains"/>
    <property type="match status" value="1"/>
</dbReference>
<comment type="catalytic activity">
    <reaction evidence="4">
        <text>L-proline + NADP(+) = (S)-1-pyrroline-5-carboxylate + NADPH + 2 H(+)</text>
        <dbReference type="Rhea" id="RHEA:14109"/>
        <dbReference type="ChEBI" id="CHEBI:15378"/>
        <dbReference type="ChEBI" id="CHEBI:17388"/>
        <dbReference type="ChEBI" id="CHEBI:57783"/>
        <dbReference type="ChEBI" id="CHEBI:58349"/>
        <dbReference type="ChEBI" id="CHEBI:60039"/>
        <dbReference type="EC" id="1.5.1.2"/>
    </reaction>
</comment>
<dbReference type="InterPro" id="IPR008927">
    <property type="entry name" value="6-PGluconate_DH-like_C_sf"/>
</dbReference>
<dbReference type="KEGG" id="ast:Asulf_01265"/>
<dbReference type="Gene3D" id="3.40.50.720">
    <property type="entry name" value="NAD(P)-binding Rossmann-like Domain"/>
    <property type="match status" value="1"/>
</dbReference>
<dbReference type="InterPro" id="IPR029036">
    <property type="entry name" value="P5CR_dimer"/>
</dbReference>
<keyword evidence="4" id="KW-0028">Amino-acid biosynthesis</keyword>
<evidence type="ECO:0000256" key="5">
    <source>
        <dbReference type="PIRSR" id="PIRSR000193-1"/>
    </source>
</evidence>
<dbReference type="PIRSF" id="PIRSF000193">
    <property type="entry name" value="Pyrrol-5-carb_rd"/>
    <property type="match status" value="1"/>
</dbReference>
<evidence type="ECO:0000313" key="8">
    <source>
        <dbReference type="EMBL" id="AGK61261.1"/>
    </source>
</evidence>
<dbReference type="PANTHER" id="PTHR11645">
    <property type="entry name" value="PYRROLINE-5-CARBOXYLATE REDUCTASE"/>
    <property type="match status" value="1"/>
</dbReference>
<dbReference type="Proteomes" id="UP000013307">
    <property type="component" value="Chromosome"/>
</dbReference>
<evidence type="ECO:0000259" key="6">
    <source>
        <dbReference type="Pfam" id="PF03807"/>
    </source>
</evidence>
<protein>
    <recommendedName>
        <fullName evidence="4">Pyrroline-5-carboxylate reductase</fullName>
        <shortName evidence="4">P5C reductase</shortName>
        <shortName evidence="4">P5CR</shortName>
        <ecNumber evidence="4">1.5.1.2</ecNumber>
    </recommendedName>
    <alternativeName>
        <fullName evidence="4">PCA reductase</fullName>
    </alternativeName>
</protein>
<dbReference type="EC" id="1.5.1.2" evidence="4"/>
<feature type="domain" description="Pyrroline-5-carboxylate reductase catalytic N-terminal" evidence="6">
    <location>
        <begin position="10"/>
        <end position="97"/>
    </location>
</feature>
<dbReference type="UniPathway" id="UPA00098">
    <property type="reaction ID" value="UER00361"/>
</dbReference>
<dbReference type="GO" id="GO:0005737">
    <property type="term" value="C:cytoplasm"/>
    <property type="evidence" value="ECO:0007669"/>
    <property type="project" value="UniProtKB-SubCell"/>
</dbReference>
<sequence length="255" mass="27890">MSEKSLDSSKIAVLGAGNLGYAIAKRLKESGYEVIVTGRREAVLESLKKMGCRVTNNRDAVSEADFVIITVKPKDLDSLIDEIRDCAEGKIIISFVAMKKLEDIRMNAKIVRAMSNILCEYGLAFTAYYCEFDDDEIESILSKLGDVYKAKDEKEVDLMTAFSGSAPAFVAKIIESFIYAGLNSGLNAEVSKKCALSVFKATSEALKTQSPEEFIIKVTTPAGTTIQGLRKLMEHRVDFAIVDALQATARRAMGS</sequence>
<feature type="binding site" evidence="5">
    <location>
        <begin position="14"/>
        <end position="19"/>
    </location>
    <ligand>
        <name>NADP(+)</name>
        <dbReference type="ChEBI" id="CHEBI:58349"/>
    </ligand>
</feature>
<feature type="domain" description="Pyrroline-5-carboxylate reductase dimerisation" evidence="7">
    <location>
        <begin position="153"/>
        <end position="252"/>
    </location>
</feature>
<comment type="pathway">
    <text evidence="4">Amino-acid biosynthesis; L-proline biosynthesis; L-proline from L-glutamate 5-semialdehyde: step 1/1.</text>
</comment>
<dbReference type="GeneID" id="15392906"/>
<accession>N0BL42</accession>
<dbReference type="EMBL" id="CP005290">
    <property type="protein sequence ID" value="AGK61261.1"/>
    <property type="molecule type" value="Genomic_DNA"/>
</dbReference>
<dbReference type="InterPro" id="IPR028939">
    <property type="entry name" value="P5C_Rdtase_cat_N"/>
</dbReference>
<comment type="function">
    <text evidence="4">Catalyzes the reduction of 1-pyrroline-5-carboxylate (PCA) to L-proline.</text>
</comment>
<dbReference type="SUPFAM" id="SSF48179">
    <property type="entry name" value="6-phosphogluconate dehydrogenase C-terminal domain-like"/>
    <property type="match status" value="1"/>
</dbReference>
<evidence type="ECO:0000256" key="2">
    <source>
        <dbReference type="ARBA" id="ARBA00022857"/>
    </source>
</evidence>